<sequence>MALREEDPARGAAIAAAGALGAQGEAHVWWWRPPENTDPADLPLLDTEEFRRALSLPAERDAAAFVRSRAAARRALGELFHLEPRDVALGRDSCPGCGDGSHGPPRLVVPPVPLALSLSRTNGCGVFALGAGPAIGIDAEALRPVRRSATTDPDLTPAERAHLAALPQGPERDEAFHRIWTRKEAVVKATGLGLSGVELGRLETHPARTGPVRVTHTHRGRSTAWTVEDLRVFDGVAVALARPAGPAAHGPVHHHTDRPPTP</sequence>
<evidence type="ECO:0000313" key="5">
    <source>
        <dbReference type="Proteomes" id="UP001223390"/>
    </source>
</evidence>
<dbReference type="GO" id="GO:0016740">
    <property type="term" value="F:transferase activity"/>
    <property type="evidence" value="ECO:0007669"/>
    <property type="project" value="UniProtKB-KW"/>
</dbReference>
<comment type="caution">
    <text evidence="4">The sequence shown here is derived from an EMBL/GenBank/DDBJ whole genome shotgun (WGS) entry which is preliminary data.</text>
</comment>
<accession>A0ABT7GUC6</accession>
<proteinExistence type="inferred from homology"/>
<protein>
    <submittedName>
        <fullName evidence="4">4'-phosphopantetheinyl transferase superfamily protein</fullName>
    </submittedName>
</protein>
<evidence type="ECO:0000256" key="1">
    <source>
        <dbReference type="ARBA" id="ARBA00010990"/>
    </source>
</evidence>
<keyword evidence="5" id="KW-1185">Reference proteome</keyword>
<comment type="similarity">
    <text evidence="1">Belongs to the P-Pant transferase superfamily. Gsp/Sfp/HetI/AcpT family.</text>
</comment>
<name>A0ABT7GUC6_9ACTN</name>
<keyword evidence="2 4" id="KW-0808">Transferase</keyword>
<dbReference type="Gene3D" id="3.90.470.20">
    <property type="entry name" value="4'-phosphopantetheinyl transferase domain"/>
    <property type="match status" value="1"/>
</dbReference>
<dbReference type="SUPFAM" id="SSF56214">
    <property type="entry name" value="4'-phosphopantetheinyl transferase"/>
    <property type="match status" value="2"/>
</dbReference>
<dbReference type="EMBL" id="JASITI010000018">
    <property type="protein sequence ID" value="MDK9497228.1"/>
    <property type="molecule type" value="Genomic_DNA"/>
</dbReference>
<dbReference type="Pfam" id="PF01648">
    <property type="entry name" value="ACPS"/>
    <property type="match status" value="1"/>
</dbReference>
<dbReference type="PANTHER" id="PTHR12215">
    <property type="entry name" value="PHOSPHOPANTETHEINE TRANSFERASE"/>
    <property type="match status" value="1"/>
</dbReference>
<dbReference type="RefSeq" id="WP_285343098.1">
    <property type="nucleotide sequence ID" value="NZ_JASITI010000018.1"/>
</dbReference>
<dbReference type="PANTHER" id="PTHR12215:SF10">
    <property type="entry name" value="L-AMINOADIPATE-SEMIALDEHYDE DEHYDROGENASE-PHOSPHOPANTETHEINYL TRANSFERASE"/>
    <property type="match status" value="1"/>
</dbReference>
<evidence type="ECO:0000259" key="3">
    <source>
        <dbReference type="Pfam" id="PF01648"/>
    </source>
</evidence>
<dbReference type="InterPro" id="IPR050559">
    <property type="entry name" value="P-Pant_transferase_sf"/>
</dbReference>
<evidence type="ECO:0000256" key="2">
    <source>
        <dbReference type="ARBA" id="ARBA00022679"/>
    </source>
</evidence>
<evidence type="ECO:0000313" key="4">
    <source>
        <dbReference type="EMBL" id="MDK9497228.1"/>
    </source>
</evidence>
<organism evidence="4 5">
    <name type="scientific">Streptomyces katrae</name>
    <dbReference type="NCBI Taxonomy" id="68223"/>
    <lineage>
        <taxon>Bacteria</taxon>
        <taxon>Bacillati</taxon>
        <taxon>Actinomycetota</taxon>
        <taxon>Actinomycetes</taxon>
        <taxon>Kitasatosporales</taxon>
        <taxon>Streptomycetaceae</taxon>
        <taxon>Streptomyces</taxon>
    </lineage>
</organism>
<gene>
    <name evidence="4" type="ORF">QEZ40_001884</name>
</gene>
<dbReference type="InterPro" id="IPR037143">
    <property type="entry name" value="4-PPantetheinyl_Trfase_dom_sf"/>
</dbReference>
<dbReference type="InterPro" id="IPR008278">
    <property type="entry name" value="4-PPantetheinyl_Trfase_dom"/>
</dbReference>
<reference evidence="4 5" key="1">
    <citation type="submission" date="2023-05" db="EMBL/GenBank/DDBJ databases">
        <title>Sequencing and Assembly of Streptomyces sp. NP73.</title>
        <authorList>
            <person name="Konwar A.N."/>
            <person name="Saikia K."/>
            <person name="Thakur D."/>
        </authorList>
    </citation>
    <scope>NUCLEOTIDE SEQUENCE [LARGE SCALE GENOMIC DNA]</scope>
    <source>
        <strain evidence="4 5">NP73</strain>
    </source>
</reference>
<dbReference type="Proteomes" id="UP001223390">
    <property type="component" value="Unassembled WGS sequence"/>
</dbReference>
<feature type="domain" description="4'-phosphopantetheinyl transferase" evidence="3">
    <location>
        <begin position="134"/>
        <end position="240"/>
    </location>
</feature>